<evidence type="ECO:0000313" key="7">
    <source>
        <dbReference type="EMBL" id="GGE47493.1"/>
    </source>
</evidence>
<feature type="domain" description="Phosphotyrosine protein phosphatase I" evidence="6">
    <location>
        <begin position="3"/>
        <end position="147"/>
    </location>
</feature>
<feature type="active site" evidence="5">
    <location>
        <position position="15"/>
    </location>
</feature>
<dbReference type="SMART" id="SM00226">
    <property type="entry name" value="LMWPc"/>
    <property type="match status" value="1"/>
</dbReference>
<proteinExistence type="inferred from homology"/>
<dbReference type="Pfam" id="PF01451">
    <property type="entry name" value="LMWPc"/>
    <property type="match status" value="1"/>
</dbReference>
<keyword evidence="8" id="KW-1185">Reference proteome</keyword>
<dbReference type="InterPro" id="IPR017867">
    <property type="entry name" value="Tyr_phospatase_low_mol_wt"/>
</dbReference>
<organism evidence="7 8">
    <name type="scientific">Actibacterium pelagium</name>
    <dbReference type="NCBI Taxonomy" id="2029103"/>
    <lineage>
        <taxon>Bacteria</taxon>
        <taxon>Pseudomonadati</taxon>
        <taxon>Pseudomonadota</taxon>
        <taxon>Alphaproteobacteria</taxon>
        <taxon>Rhodobacterales</taxon>
        <taxon>Roseobacteraceae</taxon>
        <taxon>Actibacterium</taxon>
    </lineage>
</organism>
<dbReference type="SUPFAM" id="SSF52788">
    <property type="entry name" value="Phosphotyrosine protein phosphatases I"/>
    <property type="match status" value="1"/>
</dbReference>
<dbReference type="InterPro" id="IPR050438">
    <property type="entry name" value="LMW_PTPase"/>
</dbReference>
<dbReference type="AlphaFoldDB" id="A0A917AES1"/>
<evidence type="ECO:0000256" key="2">
    <source>
        <dbReference type="ARBA" id="ARBA00013064"/>
    </source>
</evidence>
<gene>
    <name evidence="7" type="primary">ptpA</name>
    <name evidence="7" type="ORF">GCM10011517_14100</name>
</gene>
<evidence type="ECO:0000256" key="3">
    <source>
        <dbReference type="ARBA" id="ARBA00022801"/>
    </source>
</evidence>
<evidence type="ECO:0000256" key="5">
    <source>
        <dbReference type="PIRSR" id="PIRSR617867-1"/>
    </source>
</evidence>
<feature type="active site" description="Nucleophile" evidence="5">
    <location>
        <position position="9"/>
    </location>
</feature>
<name>A0A917AES1_9RHOB</name>
<accession>A0A917AES1</accession>
<evidence type="ECO:0000259" key="6">
    <source>
        <dbReference type="SMART" id="SM00226"/>
    </source>
</evidence>
<dbReference type="Gene3D" id="3.40.50.2300">
    <property type="match status" value="1"/>
</dbReference>
<evidence type="ECO:0000256" key="4">
    <source>
        <dbReference type="ARBA" id="ARBA00022912"/>
    </source>
</evidence>
<reference evidence="7" key="1">
    <citation type="journal article" date="2014" name="Int. J. Syst. Evol. Microbiol.">
        <title>Complete genome sequence of Corynebacterium casei LMG S-19264T (=DSM 44701T), isolated from a smear-ripened cheese.</title>
        <authorList>
            <consortium name="US DOE Joint Genome Institute (JGI-PGF)"/>
            <person name="Walter F."/>
            <person name="Albersmeier A."/>
            <person name="Kalinowski J."/>
            <person name="Ruckert C."/>
        </authorList>
    </citation>
    <scope>NUCLEOTIDE SEQUENCE</scope>
    <source>
        <strain evidence="7">CGMCC 1.16012</strain>
    </source>
</reference>
<dbReference type="PANTHER" id="PTHR11717:SF7">
    <property type="entry name" value="LOW MOLECULAR WEIGHT PHOSPHOTYROSINE PROTEIN PHOSPHATASE"/>
    <property type="match status" value="1"/>
</dbReference>
<dbReference type="CDD" id="cd16343">
    <property type="entry name" value="LMWPTP"/>
    <property type="match status" value="1"/>
</dbReference>
<keyword evidence="3" id="KW-0378">Hydrolase</keyword>
<dbReference type="GO" id="GO:0004725">
    <property type="term" value="F:protein tyrosine phosphatase activity"/>
    <property type="evidence" value="ECO:0007669"/>
    <property type="project" value="UniProtKB-EC"/>
</dbReference>
<protein>
    <recommendedName>
        <fullName evidence="2">protein-tyrosine-phosphatase</fullName>
        <ecNumber evidence="2">3.1.3.48</ecNumber>
    </recommendedName>
</protein>
<evidence type="ECO:0000313" key="8">
    <source>
        <dbReference type="Proteomes" id="UP000606730"/>
    </source>
</evidence>
<dbReference type="RefSeq" id="WP_095597050.1">
    <property type="nucleotide sequence ID" value="NZ_BMKN01000001.1"/>
</dbReference>
<dbReference type="OrthoDB" id="9784339at2"/>
<dbReference type="PRINTS" id="PR00719">
    <property type="entry name" value="LMWPTPASE"/>
</dbReference>
<evidence type="ECO:0000256" key="1">
    <source>
        <dbReference type="ARBA" id="ARBA00011063"/>
    </source>
</evidence>
<keyword evidence="4" id="KW-0904">Protein phosphatase</keyword>
<dbReference type="PANTHER" id="PTHR11717">
    <property type="entry name" value="LOW MOLECULAR WEIGHT PROTEIN TYROSINE PHOSPHATASE"/>
    <property type="match status" value="1"/>
</dbReference>
<sequence>MNTRILFVCLGNICRSPMAHAVFETKAQAAGLDVYVESAGTGGWHVGDPPDGRAQAEAMRRGYDLSLLRAQQAVVRDFDRFDLIVAMDRSNWTALERMRPSTSEIPVELFLSFAEVTEMEVPDPYYSGGFELALDLIEAASDGLISRLRAGYPQKLSAASPNSL</sequence>
<comment type="caution">
    <text evidence="7">The sequence shown here is derived from an EMBL/GenBank/DDBJ whole genome shotgun (WGS) entry which is preliminary data.</text>
</comment>
<dbReference type="InterPro" id="IPR036196">
    <property type="entry name" value="Ptyr_pPase_sf"/>
</dbReference>
<dbReference type="EC" id="3.1.3.48" evidence="2"/>
<feature type="active site" description="Proton donor" evidence="5">
    <location>
        <position position="123"/>
    </location>
</feature>
<comment type="similarity">
    <text evidence="1">Belongs to the low molecular weight phosphotyrosine protein phosphatase family.</text>
</comment>
<dbReference type="InterPro" id="IPR023485">
    <property type="entry name" value="Ptyr_pPase"/>
</dbReference>
<dbReference type="EMBL" id="BMKN01000001">
    <property type="protein sequence ID" value="GGE47493.1"/>
    <property type="molecule type" value="Genomic_DNA"/>
</dbReference>
<dbReference type="Proteomes" id="UP000606730">
    <property type="component" value="Unassembled WGS sequence"/>
</dbReference>
<reference evidence="7" key="2">
    <citation type="submission" date="2020-09" db="EMBL/GenBank/DDBJ databases">
        <authorList>
            <person name="Sun Q."/>
            <person name="Zhou Y."/>
        </authorList>
    </citation>
    <scope>NUCLEOTIDE SEQUENCE</scope>
    <source>
        <strain evidence="7">CGMCC 1.16012</strain>
    </source>
</reference>